<sequence length="222" mass="25196">MLMIFSGLPSYYVLPAVSVDDLPADECADVKPAGKIQNTHYIAKQQDKNITYSWIPGHCNINGNELADTAAKLAHSSPNSITLPIFSLNGIKSVIENNTLLQCQKEWNEMSTKLNEIKRSTLSYPSPDNILRKHETSINRLRIGHTHLTHSHLMKKEDPPPVCTCCGTLLTVKHILTEYRIYDKERRLYQISNLLDEALNPDPNNIHKIIQFLKQTNIINKL</sequence>
<reference evidence="1 2" key="1">
    <citation type="submission" date="2019-08" db="EMBL/GenBank/DDBJ databases">
        <title>Whole genome of Aphis craccivora.</title>
        <authorList>
            <person name="Voronova N.V."/>
            <person name="Shulinski R.S."/>
            <person name="Bandarenka Y.V."/>
            <person name="Zhorov D.G."/>
            <person name="Warner D."/>
        </authorList>
    </citation>
    <scope>NUCLEOTIDE SEQUENCE [LARGE SCALE GENOMIC DNA]</scope>
    <source>
        <strain evidence="1">180601</strain>
        <tissue evidence="1">Whole Body</tissue>
    </source>
</reference>
<proteinExistence type="predicted"/>
<gene>
    <name evidence="1" type="ORF">FWK35_00003674</name>
</gene>
<dbReference type="Gene3D" id="3.30.420.10">
    <property type="entry name" value="Ribonuclease H-like superfamily/Ribonuclease H"/>
    <property type="match status" value="1"/>
</dbReference>
<dbReference type="AlphaFoldDB" id="A0A6G0ZLD2"/>
<comment type="caution">
    <text evidence="1">The sequence shown here is derived from an EMBL/GenBank/DDBJ whole genome shotgun (WGS) entry which is preliminary data.</text>
</comment>
<dbReference type="SUPFAM" id="SSF53098">
    <property type="entry name" value="Ribonuclease H-like"/>
    <property type="match status" value="1"/>
</dbReference>
<dbReference type="EMBL" id="VUJU01000240">
    <property type="protein sequence ID" value="KAF0771888.1"/>
    <property type="molecule type" value="Genomic_DNA"/>
</dbReference>
<evidence type="ECO:0000313" key="1">
    <source>
        <dbReference type="EMBL" id="KAF0771888.1"/>
    </source>
</evidence>
<organism evidence="1 2">
    <name type="scientific">Aphis craccivora</name>
    <name type="common">Cowpea aphid</name>
    <dbReference type="NCBI Taxonomy" id="307492"/>
    <lineage>
        <taxon>Eukaryota</taxon>
        <taxon>Metazoa</taxon>
        <taxon>Ecdysozoa</taxon>
        <taxon>Arthropoda</taxon>
        <taxon>Hexapoda</taxon>
        <taxon>Insecta</taxon>
        <taxon>Pterygota</taxon>
        <taxon>Neoptera</taxon>
        <taxon>Paraneoptera</taxon>
        <taxon>Hemiptera</taxon>
        <taxon>Sternorrhyncha</taxon>
        <taxon>Aphidomorpha</taxon>
        <taxon>Aphidoidea</taxon>
        <taxon>Aphididae</taxon>
        <taxon>Aphidini</taxon>
        <taxon>Aphis</taxon>
        <taxon>Aphis</taxon>
    </lineage>
</organism>
<dbReference type="GO" id="GO:0003676">
    <property type="term" value="F:nucleic acid binding"/>
    <property type="evidence" value="ECO:0007669"/>
    <property type="project" value="InterPro"/>
</dbReference>
<dbReference type="InterPro" id="IPR012337">
    <property type="entry name" value="RNaseH-like_sf"/>
</dbReference>
<dbReference type="OrthoDB" id="6621833at2759"/>
<evidence type="ECO:0000313" key="2">
    <source>
        <dbReference type="Proteomes" id="UP000478052"/>
    </source>
</evidence>
<accession>A0A6G0ZLD2</accession>
<dbReference type="InterPro" id="IPR036397">
    <property type="entry name" value="RNaseH_sf"/>
</dbReference>
<name>A0A6G0ZLD2_APHCR</name>
<dbReference type="Proteomes" id="UP000478052">
    <property type="component" value="Unassembled WGS sequence"/>
</dbReference>
<keyword evidence="2" id="KW-1185">Reference proteome</keyword>
<protein>
    <submittedName>
        <fullName evidence="1">RNase H domain-containing protein</fullName>
    </submittedName>
</protein>